<sequence>MKYVTISPELNQVSNLALGIMRWGDLTIEQATAALIAAQQCGINFLDSADIYSHGRCEEVFGQAFQMGNFQRDDWFIQSKVGIVPHKRYDFSKQHLLDSVDTILSRMQIDYLDLLVLHRPDPLMDLTEIQTAFDILIANGKVHHFGVSNFNAAQIKLLQSGLHQKLVVNQLQFSLAHTAMIDFGLHTNLDDAAGIDRDDGTLEYCQQHQLTVQAWSPFQHGFSVGTFIDNPHFGNLNVVLDQLAHKYQTNKNAVAAAWILRHPAKWQVILGTTHPDHIINSAQCNNFTLTRQEWYNLYLAAGHDLP</sequence>
<reference evidence="2" key="1">
    <citation type="journal article" date="2022" name="Int. J. Syst. Evol. Microbiol.">
        <title>Apilactobacillus apisilvae sp. nov., Nicolia spurrieriana gen. nov. sp. nov., Bombilactobacillus folatiphilus sp. nov. and Bombilactobacillus thymidiniphilus sp. nov., four new lactic acid bacterial isolates from stingless bees Tetragonula carbonaria and Austroplebeia australis.</title>
        <authorList>
            <person name="Oliphant S.A."/>
            <person name="Watson-Haigh N.S."/>
            <person name="Sumby K.M."/>
            <person name="Gardner J."/>
            <person name="Groom S."/>
            <person name="Jiranek V."/>
        </authorList>
    </citation>
    <scope>NUCLEOTIDE SEQUENCE</scope>
    <source>
        <strain evidence="2">SG4_D2</strain>
    </source>
</reference>
<dbReference type="InterPro" id="IPR020471">
    <property type="entry name" value="AKR"/>
</dbReference>
<dbReference type="EMBL" id="CP093366">
    <property type="protein sequence ID" value="UQS81763.1"/>
    <property type="molecule type" value="Genomic_DNA"/>
</dbReference>
<organism evidence="2 3">
    <name type="scientific">Bombilactobacillus folatiphilus</name>
    <dbReference type="NCBI Taxonomy" id="2923362"/>
    <lineage>
        <taxon>Bacteria</taxon>
        <taxon>Bacillati</taxon>
        <taxon>Bacillota</taxon>
        <taxon>Bacilli</taxon>
        <taxon>Lactobacillales</taxon>
        <taxon>Lactobacillaceae</taxon>
        <taxon>Bombilactobacillus</taxon>
    </lineage>
</organism>
<accession>A0ABY4P7S7</accession>
<dbReference type="SUPFAM" id="SSF51430">
    <property type="entry name" value="NAD(P)-linked oxidoreductase"/>
    <property type="match status" value="1"/>
</dbReference>
<evidence type="ECO:0000259" key="1">
    <source>
        <dbReference type="Pfam" id="PF00248"/>
    </source>
</evidence>
<dbReference type="InterPro" id="IPR036812">
    <property type="entry name" value="NAD(P)_OxRdtase_dom_sf"/>
</dbReference>
<dbReference type="Proteomes" id="UP000831495">
    <property type="component" value="Chromosome"/>
</dbReference>
<dbReference type="RefSeq" id="WP_249514031.1">
    <property type="nucleotide sequence ID" value="NZ_CP093366.1"/>
</dbReference>
<evidence type="ECO:0000313" key="3">
    <source>
        <dbReference type="Proteomes" id="UP000831495"/>
    </source>
</evidence>
<dbReference type="InterPro" id="IPR050523">
    <property type="entry name" value="AKR_Detox_Biosynth"/>
</dbReference>
<dbReference type="PANTHER" id="PTHR43364">
    <property type="entry name" value="NADH-SPECIFIC METHYLGLYOXAL REDUCTASE-RELATED"/>
    <property type="match status" value="1"/>
</dbReference>
<feature type="domain" description="NADP-dependent oxidoreductase" evidence="1">
    <location>
        <begin position="16"/>
        <end position="294"/>
    </location>
</feature>
<keyword evidence="3" id="KW-1185">Reference proteome</keyword>
<name>A0ABY4P7S7_9LACO</name>
<proteinExistence type="predicted"/>
<dbReference type="Pfam" id="PF00248">
    <property type="entry name" value="Aldo_ket_red"/>
    <property type="match status" value="1"/>
</dbReference>
<dbReference type="PANTHER" id="PTHR43364:SF1">
    <property type="entry name" value="OXIDOREDUCTASE YDHF"/>
    <property type="match status" value="1"/>
</dbReference>
<dbReference type="PRINTS" id="PR00069">
    <property type="entry name" value="ALDKETRDTASE"/>
</dbReference>
<protein>
    <submittedName>
        <fullName evidence="2">Aldo/keto reductase</fullName>
    </submittedName>
</protein>
<evidence type="ECO:0000313" key="2">
    <source>
        <dbReference type="EMBL" id="UQS81763.1"/>
    </source>
</evidence>
<dbReference type="InterPro" id="IPR023210">
    <property type="entry name" value="NADP_OxRdtase_dom"/>
</dbReference>
<gene>
    <name evidence="2" type="ORF">MOO45_06055</name>
</gene>
<dbReference type="Gene3D" id="3.20.20.100">
    <property type="entry name" value="NADP-dependent oxidoreductase domain"/>
    <property type="match status" value="1"/>
</dbReference>